<proteinExistence type="predicted"/>
<gene>
    <name evidence="2" type="ORF">S03H2_18494</name>
</gene>
<feature type="domain" description="Pterin-binding" evidence="1">
    <location>
        <begin position="55"/>
        <end position="133"/>
    </location>
</feature>
<accession>X1H1J0</accession>
<protein>
    <recommendedName>
        <fullName evidence="1">Pterin-binding domain-containing protein</fullName>
    </recommendedName>
</protein>
<dbReference type="InterPro" id="IPR011005">
    <property type="entry name" value="Dihydropteroate_synth-like_sf"/>
</dbReference>
<dbReference type="GO" id="GO:0042558">
    <property type="term" value="P:pteridine-containing compound metabolic process"/>
    <property type="evidence" value="ECO:0007669"/>
    <property type="project" value="InterPro"/>
</dbReference>
<dbReference type="Gene3D" id="3.20.20.20">
    <property type="entry name" value="Dihydropteroate synthase-like"/>
    <property type="match status" value="1"/>
</dbReference>
<reference evidence="2" key="1">
    <citation type="journal article" date="2014" name="Front. Microbiol.">
        <title>High frequency of phylogenetically diverse reductive dehalogenase-homologous genes in deep subseafloor sedimentary metagenomes.</title>
        <authorList>
            <person name="Kawai M."/>
            <person name="Futagami T."/>
            <person name="Toyoda A."/>
            <person name="Takaki Y."/>
            <person name="Nishi S."/>
            <person name="Hori S."/>
            <person name="Arai W."/>
            <person name="Tsubouchi T."/>
            <person name="Morono Y."/>
            <person name="Uchiyama I."/>
            <person name="Ito T."/>
            <person name="Fujiyama A."/>
            <person name="Inagaki F."/>
            <person name="Takami H."/>
        </authorList>
    </citation>
    <scope>NUCLEOTIDE SEQUENCE</scope>
    <source>
        <strain evidence="2">Expedition CK06-06</strain>
    </source>
</reference>
<organism evidence="2">
    <name type="scientific">marine sediment metagenome</name>
    <dbReference type="NCBI Taxonomy" id="412755"/>
    <lineage>
        <taxon>unclassified sequences</taxon>
        <taxon>metagenomes</taxon>
        <taxon>ecological metagenomes</taxon>
    </lineage>
</organism>
<dbReference type="EMBL" id="BARU01009597">
    <property type="protein sequence ID" value="GAH39133.1"/>
    <property type="molecule type" value="Genomic_DNA"/>
</dbReference>
<evidence type="ECO:0000259" key="1">
    <source>
        <dbReference type="PROSITE" id="PS50972"/>
    </source>
</evidence>
<dbReference type="AlphaFoldDB" id="X1H1J0"/>
<comment type="caution">
    <text evidence="2">The sequence shown here is derived from an EMBL/GenBank/DDBJ whole genome shotgun (WGS) entry which is preliminary data.</text>
</comment>
<feature type="non-terminal residue" evidence="2">
    <location>
        <position position="133"/>
    </location>
</feature>
<dbReference type="InterPro" id="IPR000489">
    <property type="entry name" value="Pterin-binding_dom"/>
</dbReference>
<dbReference type="InterPro" id="IPR016041">
    <property type="entry name" value="Ac-CoA_synth_d_su_TIM-brl"/>
</dbReference>
<sequence>MNIEIPKETSAGKIVEVTIGATSEQGGTRSRTITIGGSSALPFHFFEGEHPHRQVVAMEVFDKIPKKYPDSLMEYYRDVIDNPGEMAKRCVEEYGAELISVRLEGTHPEKGNISADEAAETVKEVLGSVEVPI</sequence>
<dbReference type="PROSITE" id="PS50972">
    <property type="entry name" value="PTERIN_BINDING"/>
    <property type="match status" value="1"/>
</dbReference>
<evidence type="ECO:0000313" key="2">
    <source>
        <dbReference type="EMBL" id="GAH39133.1"/>
    </source>
</evidence>
<dbReference type="Pfam" id="PF03599">
    <property type="entry name" value="CdhD"/>
    <property type="match status" value="1"/>
</dbReference>
<name>X1H1J0_9ZZZZ</name>